<dbReference type="SUPFAM" id="SSF81345">
    <property type="entry name" value="ABC transporter involved in vitamin B12 uptake, BtuC"/>
    <property type="match status" value="1"/>
</dbReference>
<evidence type="ECO:0000256" key="5">
    <source>
        <dbReference type="ARBA" id="ARBA00022692"/>
    </source>
</evidence>
<organism evidence="9 10">
    <name type="scientific">Caldibacillus thermoamylovorans</name>
    <dbReference type="NCBI Taxonomy" id="35841"/>
    <lineage>
        <taxon>Bacteria</taxon>
        <taxon>Bacillati</taxon>
        <taxon>Bacillota</taxon>
        <taxon>Bacilli</taxon>
        <taxon>Bacillales</taxon>
        <taxon>Bacillaceae</taxon>
        <taxon>Caldibacillus</taxon>
    </lineage>
</organism>
<evidence type="ECO:0000256" key="6">
    <source>
        <dbReference type="ARBA" id="ARBA00022989"/>
    </source>
</evidence>
<feature type="transmembrane region" description="Helical" evidence="8">
    <location>
        <begin position="61"/>
        <end position="81"/>
    </location>
</feature>
<name>A0A090KWS6_9BACI</name>
<dbReference type="Pfam" id="PF01032">
    <property type="entry name" value="FecCD"/>
    <property type="match status" value="1"/>
</dbReference>
<evidence type="ECO:0000256" key="8">
    <source>
        <dbReference type="SAM" id="Phobius"/>
    </source>
</evidence>
<dbReference type="Gene3D" id="1.10.3470.10">
    <property type="entry name" value="ABC transporter involved in vitamin B12 uptake, BtuC"/>
    <property type="match status" value="1"/>
</dbReference>
<feature type="transmembrane region" description="Helical" evidence="8">
    <location>
        <begin position="238"/>
        <end position="265"/>
    </location>
</feature>
<evidence type="ECO:0000256" key="2">
    <source>
        <dbReference type="ARBA" id="ARBA00007935"/>
    </source>
</evidence>
<feature type="transmembrane region" description="Helical" evidence="8">
    <location>
        <begin position="192"/>
        <end position="212"/>
    </location>
</feature>
<proteinExistence type="inferred from homology"/>
<keyword evidence="3" id="KW-0813">Transport</keyword>
<keyword evidence="4" id="KW-1003">Cell membrane</keyword>
<dbReference type="GO" id="GO:0005886">
    <property type="term" value="C:plasma membrane"/>
    <property type="evidence" value="ECO:0007669"/>
    <property type="project" value="UniProtKB-SubCell"/>
</dbReference>
<comment type="similarity">
    <text evidence="2">Belongs to the binding-protein-dependent transport system permease family. FecCD subfamily.</text>
</comment>
<keyword evidence="6 8" id="KW-1133">Transmembrane helix</keyword>
<dbReference type="PANTHER" id="PTHR30472">
    <property type="entry name" value="FERRIC ENTEROBACTIN TRANSPORT SYSTEM PERMEASE PROTEIN"/>
    <property type="match status" value="1"/>
</dbReference>
<evidence type="ECO:0000256" key="7">
    <source>
        <dbReference type="ARBA" id="ARBA00023136"/>
    </source>
</evidence>
<dbReference type="AlphaFoldDB" id="A0A090KWS6"/>
<evidence type="ECO:0000256" key="3">
    <source>
        <dbReference type="ARBA" id="ARBA00022448"/>
    </source>
</evidence>
<keyword evidence="7 8" id="KW-0472">Membrane</keyword>
<dbReference type="FunFam" id="1.10.3470.10:FF:000001">
    <property type="entry name" value="Vitamin B12 ABC transporter permease BtuC"/>
    <property type="match status" value="1"/>
</dbReference>
<protein>
    <submittedName>
        <fullName evidence="9">Ferrichrome transport system permease protein</fullName>
    </submittedName>
</protein>
<feature type="transmembrane region" description="Helical" evidence="8">
    <location>
        <begin position="151"/>
        <end position="172"/>
    </location>
</feature>
<gene>
    <name evidence="9" type="ORF">BT1A1_3408</name>
</gene>
<feature type="transmembrane region" description="Helical" evidence="8">
    <location>
        <begin position="117"/>
        <end position="139"/>
    </location>
</feature>
<dbReference type="InterPro" id="IPR037294">
    <property type="entry name" value="ABC_BtuC-like"/>
</dbReference>
<dbReference type="PANTHER" id="PTHR30472:SF65">
    <property type="entry name" value="SIDEROPHORE TRANSPORT SYSTEM PERMEASE PROTEIN YFIZ-RELATED"/>
    <property type="match status" value="1"/>
</dbReference>
<dbReference type="InterPro" id="IPR000522">
    <property type="entry name" value="ABC_transptr_permease_BtuC"/>
</dbReference>
<accession>A0A090KWS6</accession>
<keyword evidence="10" id="KW-1185">Reference proteome</keyword>
<comment type="subcellular location">
    <subcellularLocation>
        <location evidence="1">Cell membrane</location>
        <topology evidence="1">Multi-pass membrane protein</topology>
    </subcellularLocation>
</comment>
<dbReference type="GO" id="GO:0022857">
    <property type="term" value="F:transmembrane transporter activity"/>
    <property type="evidence" value="ECO:0007669"/>
    <property type="project" value="InterPro"/>
</dbReference>
<feature type="transmembrane region" description="Helical" evidence="8">
    <location>
        <begin position="277"/>
        <end position="297"/>
    </location>
</feature>
<evidence type="ECO:0000313" key="10">
    <source>
        <dbReference type="Proteomes" id="UP000040576"/>
    </source>
</evidence>
<dbReference type="RefSeq" id="WP_034773364.1">
    <property type="nucleotide sequence ID" value="NZ_CCRF01000102.1"/>
</dbReference>
<dbReference type="GO" id="GO:0033214">
    <property type="term" value="P:siderophore-iron import into cell"/>
    <property type="evidence" value="ECO:0007669"/>
    <property type="project" value="TreeGrafter"/>
</dbReference>
<feature type="transmembrane region" description="Helical" evidence="8">
    <location>
        <begin position="309"/>
        <end position="326"/>
    </location>
</feature>
<keyword evidence="5 8" id="KW-0812">Transmembrane</keyword>
<dbReference type="Proteomes" id="UP000040576">
    <property type="component" value="Unassembled WGS sequence"/>
</dbReference>
<feature type="transmembrane region" description="Helical" evidence="8">
    <location>
        <begin position="93"/>
        <end position="111"/>
    </location>
</feature>
<evidence type="ECO:0000256" key="1">
    <source>
        <dbReference type="ARBA" id="ARBA00004651"/>
    </source>
</evidence>
<sequence>MKVIRKVPFYMQLPVSILFLLIIMLFAIWYGAADTTLKDVFEAIFQQKGGQYRSVLLELRFPRVIAAFFVGSALAVAGAVMQGVTRNPLADPGLLGVTAGANAALAGTLVFTPAASYYVIIVSCFIGAGIGMILVYGISATVKGGLSPMKLVLAGAAVTGFLQAIADGVGILFNISKDVSMWTSGGLIGTTWQALIGVVPFIVIGLILAMIMSRQLTILSLNEDVAIGLGQNIALVKWILMFVVVLLAGASVALVGNLAFVGLMIPHMVRAFVGTDYRYVIPMCMSFGGSFMVLADFTGRIMNAPFETPVVSIVSVIGLPFFLILVRKGGKAFVA</sequence>
<evidence type="ECO:0000256" key="4">
    <source>
        <dbReference type="ARBA" id="ARBA00022475"/>
    </source>
</evidence>
<feature type="transmembrane region" description="Helical" evidence="8">
    <location>
        <begin position="12"/>
        <end position="32"/>
    </location>
</feature>
<evidence type="ECO:0000313" key="9">
    <source>
        <dbReference type="EMBL" id="CEE03189.1"/>
    </source>
</evidence>
<reference evidence="9 10" key="1">
    <citation type="submission" date="2014-07" db="EMBL/GenBank/DDBJ databases">
        <authorList>
            <person name="Wibberg Daniel"/>
        </authorList>
    </citation>
    <scope>NUCLEOTIDE SEQUENCE [LARGE SCALE GENOMIC DNA]</scope>
</reference>
<dbReference type="EMBL" id="CCRF01000102">
    <property type="protein sequence ID" value="CEE03189.1"/>
    <property type="molecule type" value="Genomic_DNA"/>
</dbReference>
<dbReference type="CDD" id="cd06550">
    <property type="entry name" value="TM_ABC_iron-siderophores_like"/>
    <property type="match status" value="1"/>
</dbReference>